<dbReference type="EMBL" id="CP103166">
    <property type="protein sequence ID" value="UVQ97877.1"/>
    <property type="molecule type" value="Genomic_DNA"/>
</dbReference>
<evidence type="ECO:0000313" key="19">
    <source>
        <dbReference type="Proteomes" id="UP000475905"/>
    </source>
</evidence>
<reference evidence="12 13" key="1">
    <citation type="submission" date="2015-09" db="EMBL/GenBank/DDBJ databases">
        <authorList>
            <consortium name="Pathogen Informatics"/>
        </authorList>
    </citation>
    <scope>NUCLEOTIDE SEQUENCE [LARGE SCALE GENOMIC DNA]</scope>
    <source>
        <strain evidence="3 12">2789STDY5834880</strain>
        <strain evidence="4 13">2789STDY5834946</strain>
    </source>
</reference>
<evidence type="ECO:0000313" key="17">
    <source>
        <dbReference type="Proteomes" id="UP000368418"/>
    </source>
</evidence>
<evidence type="ECO:0000313" key="8">
    <source>
        <dbReference type="EMBL" id="RGR73231.1"/>
    </source>
</evidence>
<feature type="active site" evidence="2">
    <location>
        <position position="21"/>
    </location>
</feature>
<dbReference type="Proteomes" id="UP000427825">
    <property type="component" value="Unassembled WGS sequence"/>
</dbReference>
<evidence type="ECO:0000313" key="11">
    <source>
        <dbReference type="EMBL" id="UVQ97877.1"/>
    </source>
</evidence>
<dbReference type="EMBL" id="QRKD01000006">
    <property type="protein sequence ID" value="RHH91208.1"/>
    <property type="molecule type" value="Genomic_DNA"/>
</dbReference>
<evidence type="ECO:0000256" key="1">
    <source>
        <dbReference type="ARBA" id="ARBA00022679"/>
    </source>
</evidence>
<dbReference type="EMBL" id="VVYD01000001">
    <property type="protein sequence ID" value="KAA5504230.1"/>
    <property type="molecule type" value="Genomic_DNA"/>
</dbReference>
<feature type="binding site" evidence="2">
    <location>
        <position position="206"/>
    </location>
    <ligand>
        <name>Mg(2+)</name>
        <dbReference type="ChEBI" id="CHEBI:18420"/>
    </ligand>
</feature>
<dbReference type="KEGG" id="bcac:CGC64_05505"/>
<dbReference type="InterPro" id="IPR036424">
    <property type="entry name" value="UPP_synth-like_sf"/>
</dbReference>
<dbReference type="FunFam" id="3.40.1180.10:FF:000001">
    <property type="entry name" value="(2E,6E)-farnesyl-diphosphate-specific ditrans,polycis-undecaprenyl-diphosphate synthase"/>
    <property type="match status" value="1"/>
</dbReference>
<evidence type="ECO:0000313" key="14">
    <source>
        <dbReference type="Proteomes" id="UP000283512"/>
    </source>
</evidence>
<evidence type="ECO:0000313" key="15">
    <source>
        <dbReference type="Proteomes" id="UP000284205"/>
    </source>
</evidence>
<dbReference type="STRING" id="47678.ERS852494_00639"/>
<reference evidence="14 15" key="2">
    <citation type="submission" date="2018-08" db="EMBL/GenBank/DDBJ databases">
        <title>A genome reference for cultivated species of the human gut microbiota.</title>
        <authorList>
            <person name="Zou Y."/>
            <person name="Xue W."/>
            <person name="Luo G."/>
        </authorList>
    </citation>
    <scope>NUCLEOTIDE SEQUENCE [LARGE SCALE GENOMIC DNA]</scope>
    <source>
        <strain evidence="8 15">AF24-29LB</strain>
        <strain evidence="10 14">AM16-49B</strain>
        <strain evidence="9 16">AM31-16AC</strain>
    </source>
</reference>
<dbReference type="EMBL" id="QSJD01000004">
    <property type="protein sequence ID" value="RHD52172.1"/>
    <property type="molecule type" value="Genomic_DNA"/>
</dbReference>
<dbReference type="Proteomes" id="UP000475905">
    <property type="component" value="Unassembled WGS sequence"/>
</dbReference>
<dbReference type="HAMAP" id="MF_01139">
    <property type="entry name" value="ISPT"/>
    <property type="match status" value="1"/>
</dbReference>
<evidence type="ECO:0000256" key="2">
    <source>
        <dbReference type="HAMAP-Rule" id="MF_01139"/>
    </source>
</evidence>
<dbReference type="Proteomes" id="UP000368418">
    <property type="component" value="Unassembled WGS sequence"/>
</dbReference>
<dbReference type="NCBIfam" id="NF011411">
    <property type="entry name" value="PRK14838.1"/>
    <property type="match status" value="1"/>
</dbReference>
<dbReference type="GO" id="GO:0000287">
    <property type="term" value="F:magnesium ion binding"/>
    <property type="evidence" value="ECO:0007669"/>
    <property type="project" value="UniProtKB-UniRule"/>
</dbReference>
<feature type="binding site" evidence="2">
    <location>
        <position position="70"/>
    </location>
    <ligand>
        <name>substrate</name>
    </ligand>
</feature>
<name>A0A174W320_9BACE</name>
<comment type="similarity">
    <text evidence="2">Belongs to the UPP synthase family.</text>
</comment>
<keyword evidence="2" id="KW-0460">Magnesium</keyword>
<dbReference type="NCBIfam" id="TIGR00055">
    <property type="entry name" value="uppS"/>
    <property type="match status" value="1"/>
</dbReference>
<evidence type="ECO:0000313" key="13">
    <source>
        <dbReference type="Proteomes" id="UP000095725"/>
    </source>
</evidence>
<reference evidence="11" key="4">
    <citation type="submission" date="2022-08" db="EMBL/GenBank/DDBJ databases">
        <title>Genome Sequencing of Bacteroides fragilis Group Isolates with Nanopore Technology.</title>
        <authorList>
            <person name="Tisza M.J."/>
            <person name="Smith D."/>
            <person name="Dekker J.P."/>
        </authorList>
    </citation>
    <scope>NUCLEOTIDE SEQUENCE</scope>
    <source>
        <strain evidence="11">BFG-474</strain>
    </source>
</reference>
<dbReference type="GO" id="GO:0045547">
    <property type="term" value="F:ditrans,polycis-polyprenyl diphosphate synthase [(2E,6E)-farnesyl diphosphate specific] activity"/>
    <property type="evidence" value="ECO:0007669"/>
    <property type="project" value="TreeGrafter"/>
</dbReference>
<dbReference type="NCBIfam" id="NF011405">
    <property type="entry name" value="PRK14830.1"/>
    <property type="match status" value="1"/>
</dbReference>
<dbReference type="Gene3D" id="3.40.1180.10">
    <property type="entry name" value="Decaprenyl diphosphate synthase-like"/>
    <property type="match status" value="1"/>
</dbReference>
<dbReference type="EMBL" id="QRUO01000003">
    <property type="protein sequence ID" value="RGR73231.1"/>
    <property type="molecule type" value="Genomic_DNA"/>
</dbReference>
<dbReference type="RefSeq" id="WP_005679007.1">
    <property type="nucleotide sequence ID" value="NZ_CACRTB010000007.1"/>
</dbReference>
<dbReference type="EMBL" id="VVYP01000017">
    <property type="protein sequence ID" value="KAA5462475.1"/>
    <property type="molecule type" value="Genomic_DNA"/>
</dbReference>
<dbReference type="InterPro" id="IPR018520">
    <property type="entry name" value="UPP_synth-like_CS"/>
</dbReference>
<evidence type="ECO:0000313" key="12">
    <source>
        <dbReference type="Proteomes" id="UP000095657"/>
    </source>
</evidence>
<evidence type="ECO:0000313" key="16">
    <source>
        <dbReference type="Proteomes" id="UP000284689"/>
    </source>
</evidence>
<accession>A0A174W320</accession>
<feature type="binding site" evidence="2">
    <location>
        <begin position="22"/>
        <end position="25"/>
    </location>
    <ligand>
        <name>substrate</name>
    </ligand>
</feature>
<comment type="subunit">
    <text evidence="2">Homodimer.</text>
</comment>
<evidence type="ECO:0000313" key="18">
    <source>
        <dbReference type="Proteomes" id="UP000427825"/>
    </source>
</evidence>
<evidence type="ECO:0000313" key="3">
    <source>
        <dbReference type="EMBL" id="CUO72934.1"/>
    </source>
</evidence>
<feature type="binding site" evidence="2">
    <location>
        <begin position="66"/>
        <end position="68"/>
    </location>
    <ligand>
        <name>substrate</name>
    </ligand>
</feature>
<dbReference type="PANTHER" id="PTHR10291">
    <property type="entry name" value="DEHYDRODOLICHYL DIPHOSPHATE SYNTHASE FAMILY MEMBER"/>
    <property type="match status" value="1"/>
</dbReference>
<gene>
    <name evidence="4" type="primary">uppS</name>
    <name evidence="10" type="ORF">DW190_08835</name>
    <name evidence="9" type="ORF">DW794_04120</name>
    <name evidence="8" type="ORF">DWY26_04675</name>
    <name evidence="3" type="ORF">ERS852494_00639</name>
    <name evidence="4" type="ORF">ERS852558_02903</name>
    <name evidence="7" type="ORF">F2Y31_03100</name>
    <name evidence="5" type="ORF">F2Y36_13895</name>
    <name evidence="6" type="ORF">F2Y39_02705</name>
    <name evidence="11" type="ORF">NXW23_05875</name>
</gene>
<dbReference type="Proteomes" id="UP000095657">
    <property type="component" value="Unassembled WGS sequence"/>
</dbReference>
<reference evidence="17 18" key="3">
    <citation type="journal article" date="2019" name="Nat. Med.">
        <title>A library of human gut bacterial isolates paired with longitudinal multiomics data enables mechanistic microbiome research.</title>
        <authorList>
            <person name="Poyet M."/>
            <person name="Groussin M."/>
            <person name="Gibbons S.M."/>
            <person name="Avila-Pacheco J."/>
            <person name="Jiang X."/>
            <person name="Kearney S.M."/>
            <person name="Perrotta A.R."/>
            <person name="Berdy B."/>
            <person name="Zhao S."/>
            <person name="Lieberman T.D."/>
            <person name="Swanson P.K."/>
            <person name="Smith M."/>
            <person name="Roesemann S."/>
            <person name="Alexander J.E."/>
            <person name="Rich S.A."/>
            <person name="Livny J."/>
            <person name="Vlamakis H."/>
            <person name="Clish C."/>
            <person name="Bullock K."/>
            <person name="Deik A."/>
            <person name="Scott J."/>
            <person name="Pierce K.A."/>
            <person name="Xavier R.J."/>
            <person name="Alm E.J."/>
        </authorList>
    </citation>
    <scope>NUCLEOTIDE SEQUENCE [LARGE SCALE GENOMIC DNA]</scope>
    <source>
        <strain evidence="7 17">BIOML-A19</strain>
        <strain evidence="6 18">BIOML-A25</strain>
        <strain evidence="5 19">BIOML-A31</strain>
    </source>
</reference>
<evidence type="ECO:0000313" key="5">
    <source>
        <dbReference type="EMBL" id="KAA5462475.1"/>
    </source>
</evidence>
<feature type="binding site" evidence="2">
    <location>
        <position position="34"/>
    </location>
    <ligand>
        <name>substrate</name>
    </ligand>
</feature>
<feature type="binding site" evidence="2">
    <location>
        <begin position="193"/>
        <end position="195"/>
    </location>
    <ligand>
        <name>substrate</name>
    </ligand>
</feature>
<dbReference type="EMBL" id="CZAI01000001">
    <property type="protein sequence ID" value="CUO72934.1"/>
    <property type="molecule type" value="Genomic_DNA"/>
</dbReference>
<dbReference type="Pfam" id="PF01255">
    <property type="entry name" value="Prenyltransf"/>
    <property type="match status" value="1"/>
</dbReference>
<feature type="binding site" evidence="2">
    <location>
        <position position="38"/>
    </location>
    <ligand>
        <name>substrate</name>
    </ligand>
</feature>
<dbReference type="InterPro" id="IPR001441">
    <property type="entry name" value="UPP_synth-like"/>
</dbReference>
<evidence type="ECO:0000313" key="7">
    <source>
        <dbReference type="EMBL" id="KAA5504230.1"/>
    </source>
</evidence>
<keyword evidence="2" id="KW-0479">Metal-binding</keyword>
<dbReference type="EC" id="2.5.1.-" evidence="2"/>
<dbReference type="EMBL" id="VVYJ01000001">
    <property type="protein sequence ID" value="KAA5481562.1"/>
    <property type="molecule type" value="Genomic_DNA"/>
</dbReference>
<comment type="cofactor">
    <cofactor evidence="2">
        <name>Mg(2+)</name>
        <dbReference type="ChEBI" id="CHEBI:18420"/>
    </cofactor>
    <text evidence="2">Binds 2 magnesium ions per subunit.</text>
</comment>
<comment type="function">
    <text evidence="2">Catalyzes the condensation of isopentenyl diphosphate (IPP) with allylic pyrophosphates generating different type of terpenoids.</text>
</comment>
<feature type="active site" description="Proton acceptor" evidence="2">
    <location>
        <position position="69"/>
    </location>
</feature>
<dbReference type="PANTHER" id="PTHR10291:SF0">
    <property type="entry name" value="DEHYDRODOLICHYL DIPHOSPHATE SYNTHASE 2"/>
    <property type="match status" value="1"/>
</dbReference>
<dbReference type="Proteomes" id="UP000095725">
    <property type="component" value="Unassembled WGS sequence"/>
</dbReference>
<dbReference type="EMBL" id="CZBL01000012">
    <property type="protein sequence ID" value="CUQ37589.1"/>
    <property type="molecule type" value="Genomic_DNA"/>
</dbReference>
<dbReference type="CDD" id="cd00475">
    <property type="entry name" value="Cis_IPPS"/>
    <property type="match status" value="1"/>
</dbReference>
<feature type="binding site" evidence="2">
    <location>
        <position position="21"/>
    </location>
    <ligand>
        <name>Mg(2+)</name>
        <dbReference type="ChEBI" id="CHEBI:18420"/>
    </ligand>
</feature>
<evidence type="ECO:0000313" key="9">
    <source>
        <dbReference type="EMBL" id="RHD52172.1"/>
    </source>
</evidence>
<proteinExistence type="inferred from homology"/>
<evidence type="ECO:0000313" key="4">
    <source>
        <dbReference type="EMBL" id="CUQ37589.1"/>
    </source>
</evidence>
<feature type="binding site" evidence="2">
    <location>
        <position position="26"/>
    </location>
    <ligand>
        <name>substrate</name>
    </ligand>
</feature>
<dbReference type="PROSITE" id="PS01066">
    <property type="entry name" value="UPP_SYNTHASE"/>
    <property type="match status" value="1"/>
</dbReference>
<evidence type="ECO:0000313" key="6">
    <source>
        <dbReference type="EMBL" id="KAA5481562.1"/>
    </source>
</evidence>
<dbReference type="Proteomes" id="UP001060260">
    <property type="component" value="Chromosome"/>
</dbReference>
<sequence>MSYIEQIDKTRIPQHVAIIMDGNGRWAKQRGKERTYGHHAGAETVQKITEDAARLGIKYLTLYTFSTENWNRPQKEVSALMNLLLDSIEEETLMKNNLRFQVIGDFMKLPADVQASLKACIEHTVHNTGMCLVLALSYSSRWEITEAARQIAAQVKAGEISPEQITDEYISSHLSTNFMPDPDLLIRTGGEIRLSNYMLWQCAYSELYFCDTFWPDFDNEELYKAICEYQQRERRFGKTSEQIS</sequence>
<organism evidence="4 13">
    <name type="scientific">Bacteroides caccae</name>
    <dbReference type="NCBI Taxonomy" id="47678"/>
    <lineage>
        <taxon>Bacteria</taxon>
        <taxon>Pseudomonadati</taxon>
        <taxon>Bacteroidota</taxon>
        <taxon>Bacteroidia</taxon>
        <taxon>Bacteroidales</taxon>
        <taxon>Bacteroidaceae</taxon>
        <taxon>Bacteroides</taxon>
    </lineage>
</organism>
<dbReference type="Proteomes" id="UP000283512">
    <property type="component" value="Unassembled WGS sequence"/>
</dbReference>
<dbReference type="AlphaFoldDB" id="A0A174W320"/>
<keyword evidence="1 2" id="KW-0808">Transferase</keyword>
<dbReference type="SUPFAM" id="SSF64005">
    <property type="entry name" value="Undecaprenyl diphosphate synthase"/>
    <property type="match status" value="1"/>
</dbReference>
<feature type="binding site" evidence="2">
    <location>
        <position position="72"/>
    </location>
    <ligand>
        <name>substrate</name>
    </ligand>
</feature>
<feature type="binding site" evidence="2">
    <location>
        <position position="187"/>
    </location>
    <ligand>
        <name>substrate</name>
    </ligand>
</feature>
<dbReference type="Proteomes" id="UP000284689">
    <property type="component" value="Unassembled WGS sequence"/>
</dbReference>
<dbReference type="Proteomes" id="UP000284205">
    <property type="component" value="Unassembled WGS sequence"/>
</dbReference>
<protein>
    <recommendedName>
        <fullName evidence="2">Isoprenyl transferase</fullName>
        <ecNumber evidence="2">2.5.1.-</ecNumber>
    </recommendedName>
</protein>
<dbReference type="GO" id="GO:0016094">
    <property type="term" value="P:polyprenol biosynthetic process"/>
    <property type="evidence" value="ECO:0007669"/>
    <property type="project" value="TreeGrafter"/>
</dbReference>
<evidence type="ECO:0000313" key="10">
    <source>
        <dbReference type="EMBL" id="RHH91208.1"/>
    </source>
</evidence>